<proteinExistence type="predicted"/>
<feature type="non-terminal residue" evidence="1">
    <location>
        <position position="1"/>
    </location>
</feature>
<gene>
    <name evidence="1" type="ORF">COY11_04595</name>
</gene>
<dbReference type="AlphaFoldDB" id="A0A2M7UDK8"/>
<sequence length="50" mass="5720">VRDAISAPIDISEEDAKKLALNSEKVQKWFEGKPIKKVIFVKNRLINLII</sequence>
<comment type="caution">
    <text evidence="1">The sequence shown here is derived from an EMBL/GenBank/DDBJ whole genome shotgun (WGS) entry which is preliminary data.</text>
</comment>
<evidence type="ECO:0000313" key="2">
    <source>
        <dbReference type="Proteomes" id="UP000229805"/>
    </source>
</evidence>
<accession>A0A2M7UDK8</accession>
<organism evidence="1 2">
    <name type="scientific">Candidatus Portnoybacteria bacterium CG_4_10_14_0_2_um_filter_44_20</name>
    <dbReference type="NCBI Taxonomy" id="1974799"/>
    <lineage>
        <taxon>Bacteria</taxon>
        <taxon>Candidatus Portnoyibacteriota</taxon>
    </lineage>
</organism>
<evidence type="ECO:0008006" key="3">
    <source>
        <dbReference type="Google" id="ProtNLM"/>
    </source>
</evidence>
<dbReference type="Gene3D" id="3.10.20.590">
    <property type="match status" value="1"/>
</dbReference>
<reference evidence="2" key="1">
    <citation type="submission" date="2017-09" db="EMBL/GenBank/DDBJ databases">
        <title>Depth-based differentiation of microbial function through sediment-hosted aquifers and enrichment of novel symbionts in the deep terrestrial subsurface.</title>
        <authorList>
            <person name="Probst A.J."/>
            <person name="Ladd B."/>
            <person name="Jarett J.K."/>
            <person name="Geller-Mcgrath D.E."/>
            <person name="Sieber C.M.K."/>
            <person name="Emerson J.B."/>
            <person name="Anantharaman K."/>
            <person name="Thomas B.C."/>
            <person name="Malmstrom R."/>
            <person name="Stieglmeier M."/>
            <person name="Klingl A."/>
            <person name="Woyke T."/>
            <person name="Ryan C.M."/>
            <person name="Banfield J.F."/>
        </authorList>
    </citation>
    <scope>NUCLEOTIDE SEQUENCE [LARGE SCALE GENOMIC DNA]</scope>
</reference>
<dbReference type="EMBL" id="PFOG01000170">
    <property type="protein sequence ID" value="PIZ69333.1"/>
    <property type="molecule type" value="Genomic_DNA"/>
</dbReference>
<name>A0A2M7UDK8_9BACT</name>
<dbReference type="Proteomes" id="UP000229805">
    <property type="component" value="Unassembled WGS sequence"/>
</dbReference>
<protein>
    <recommendedName>
        <fullName evidence="3">Leucine--tRNA ligase</fullName>
    </recommendedName>
</protein>
<evidence type="ECO:0000313" key="1">
    <source>
        <dbReference type="EMBL" id="PIZ69333.1"/>
    </source>
</evidence>